<protein>
    <submittedName>
        <fullName evidence="2">DNA-3-methyladenine glycosylase I</fullName>
    </submittedName>
</protein>
<dbReference type="Gene3D" id="1.10.340.30">
    <property type="entry name" value="Hypothetical protein, domain 2"/>
    <property type="match status" value="1"/>
</dbReference>
<feature type="binding site" evidence="1">
    <location>
        <position position="18"/>
    </location>
    <ligand>
        <name>Zn(2+)</name>
        <dbReference type="ChEBI" id="CHEBI:29105"/>
    </ligand>
</feature>
<keyword evidence="1" id="KW-0862">Zinc</keyword>
<dbReference type="SUPFAM" id="SSF48150">
    <property type="entry name" value="DNA-glycosylase"/>
    <property type="match status" value="1"/>
</dbReference>
<dbReference type="InterPro" id="IPR005019">
    <property type="entry name" value="Adenine_glyco"/>
</dbReference>
<reference evidence="2" key="1">
    <citation type="submission" date="2021-03" db="EMBL/GenBank/DDBJ databases">
        <title>Identification and antibiotic profiling of Wohlfahrtiimonas chitiniclastica, an underestimated human pathogen.</title>
        <authorList>
            <person name="Kopf A."/>
            <person name="Bunk B."/>
            <person name="Coldewey S."/>
            <person name="Gunzer F."/>
            <person name="Riedel T."/>
            <person name="Schroettner P."/>
        </authorList>
    </citation>
    <scope>NUCLEOTIDE SEQUENCE</scope>
    <source>
        <strain evidence="2">DSM 100917</strain>
    </source>
</reference>
<dbReference type="InterPro" id="IPR052891">
    <property type="entry name" value="DNA-3mA_glycosylase"/>
</dbReference>
<dbReference type="InterPro" id="IPR011257">
    <property type="entry name" value="DNA_glycosylase"/>
</dbReference>
<accession>A0AB35BWT9</accession>
<dbReference type="PANTHER" id="PTHR30037:SF4">
    <property type="entry name" value="DNA-3-METHYLADENINE GLYCOSYLASE I"/>
    <property type="match status" value="1"/>
</dbReference>
<evidence type="ECO:0000313" key="2">
    <source>
        <dbReference type="EMBL" id="MBS7824214.1"/>
    </source>
</evidence>
<dbReference type="GO" id="GO:0008725">
    <property type="term" value="F:DNA-3-methyladenine glycosylase activity"/>
    <property type="evidence" value="ECO:0007669"/>
    <property type="project" value="InterPro"/>
</dbReference>
<organism evidence="2 3">
    <name type="scientific">Wohlfahrtiimonas chitiniclastica</name>
    <dbReference type="NCBI Taxonomy" id="400946"/>
    <lineage>
        <taxon>Bacteria</taxon>
        <taxon>Pseudomonadati</taxon>
        <taxon>Pseudomonadota</taxon>
        <taxon>Gammaproteobacteria</taxon>
        <taxon>Cardiobacteriales</taxon>
        <taxon>Ignatzschineriaceae</taxon>
        <taxon>Wohlfahrtiimonas</taxon>
    </lineage>
</organism>
<name>A0AB35BWT9_9GAMM</name>
<gene>
    <name evidence="2" type="ORF">J7561_03225</name>
</gene>
<proteinExistence type="predicted"/>
<comment type="caution">
    <text evidence="2">The sequence shown here is derived from an EMBL/GenBank/DDBJ whole genome shotgun (WGS) entry which is preliminary data.</text>
</comment>
<keyword evidence="1" id="KW-0479">Metal-binding</keyword>
<sequence>MTKRCGWCGKTQLYQDYHDHEWGEPLYDEHALFELFILETLQAGLSWITVLNKREAYRMALDQFDAKTIATYDDAKYESLMQNPELIKNKLKMRAIIHNAQCYLNLVERHGSFSDWLWRYVDHKPQLNGYAMLTDVPVSTPLSDQISRDLKKMGFKFVGSVTIYAFMQAMGMVNDHVSECFKYQAPRHTQ</sequence>
<dbReference type="Proteomes" id="UP000680020">
    <property type="component" value="Unassembled WGS sequence"/>
</dbReference>
<feature type="binding site" evidence="1">
    <location>
        <position position="176"/>
    </location>
    <ligand>
        <name>Zn(2+)</name>
        <dbReference type="ChEBI" id="CHEBI:29105"/>
    </ligand>
</feature>
<dbReference type="GO" id="GO:0006284">
    <property type="term" value="P:base-excision repair"/>
    <property type="evidence" value="ECO:0007669"/>
    <property type="project" value="InterPro"/>
</dbReference>
<dbReference type="EMBL" id="JAGIBU010000002">
    <property type="protein sequence ID" value="MBS7824214.1"/>
    <property type="molecule type" value="Genomic_DNA"/>
</dbReference>
<dbReference type="PANTHER" id="PTHR30037">
    <property type="entry name" value="DNA-3-METHYLADENINE GLYCOSYLASE 1"/>
    <property type="match status" value="1"/>
</dbReference>
<feature type="binding site" evidence="1">
    <location>
        <position position="5"/>
    </location>
    <ligand>
        <name>Zn(2+)</name>
        <dbReference type="ChEBI" id="CHEBI:29105"/>
    </ligand>
</feature>
<evidence type="ECO:0000313" key="3">
    <source>
        <dbReference type="Proteomes" id="UP000680020"/>
    </source>
</evidence>
<dbReference type="RefSeq" id="WP_213403514.1">
    <property type="nucleotide sequence ID" value="NZ_JAGIBT010000002.1"/>
</dbReference>
<dbReference type="GO" id="GO:0046872">
    <property type="term" value="F:metal ion binding"/>
    <property type="evidence" value="ECO:0007669"/>
    <property type="project" value="UniProtKB-KW"/>
</dbReference>
<dbReference type="Pfam" id="PF03352">
    <property type="entry name" value="Adenine_glyco"/>
    <property type="match status" value="1"/>
</dbReference>
<dbReference type="AlphaFoldDB" id="A0AB35BWT9"/>
<evidence type="ECO:0000256" key="1">
    <source>
        <dbReference type="PIRSR" id="PIRSR605019-1"/>
    </source>
</evidence>
<feature type="binding site" evidence="1">
    <location>
        <position position="180"/>
    </location>
    <ligand>
        <name>Zn(2+)</name>
        <dbReference type="ChEBI" id="CHEBI:29105"/>
    </ligand>
</feature>